<evidence type="ECO:0008006" key="3">
    <source>
        <dbReference type="Google" id="ProtNLM"/>
    </source>
</evidence>
<name>A0A840PTX9_URETH</name>
<protein>
    <recommendedName>
        <fullName evidence="3">IraD/Gp25-like domain-containing protein</fullName>
    </recommendedName>
</protein>
<evidence type="ECO:0000313" key="2">
    <source>
        <dbReference type="Proteomes" id="UP000557217"/>
    </source>
</evidence>
<dbReference type="EMBL" id="JACHGZ010000008">
    <property type="protein sequence ID" value="MBB5148664.1"/>
    <property type="molecule type" value="Genomic_DNA"/>
</dbReference>
<gene>
    <name evidence="1" type="ORF">HNR36_001050</name>
</gene>
<dbReference type="AlphaFoldDB" id="A0A840PTX9"/>
<dbReference type="Proteomes" id="UP000557217">
    <property type="component" value="Unassembled WGS sequence"/>
</dbReference>
<evidence type="ECO:0000313" key="1">
    <source>
        <dbReference type="EMBL" id="MBB5148664.1"/>
    </source>
</evidence>
<dbReference type="RefSeq" id="WP_168412171.1">
    <property type="nucleotide sequence ID" value="NZ_JAAXPW010000008.1"/>
</dbReference>
<reference evidence="1 2" key="1">
    <citation type="submission" date="2020-08" db="EMBL/GenBank/DDBJ databases">
        <title>Genomic Encyclopedia of Type Strains, Phase IV (KMG-IV): sequencing the most valuable type-strain genomes for metagenomic binning, comparative biology and taxonomic classification.</title>
        <authorList>
            <person name="Goeker M."/>
        </authorList>
    </citation>
    <scope>NUCLEOTIDE SEQUENCE [LARGE SCALE GENOMIC DNA]</scope>
    <source>
        <strain evidence="1 2">DSM 10633</strain>
    </source>
</reference>
<proteinExistence type="predicted"/>
<organism evidence="1 2">
    <name type="scientific">Ureibacillus thermosphaericus</name>
    <dbReference type="NCBI Taxonomy" id="51173"/>
    <lineage>
        <taxon>Bacteria</taxon>
        <taxon>Bacillati</taxon>
        <taxon>Bacillota</taxon>
        <taxon>Bacilli</taxon>
        <taxon>Bacillales</taxon>
        <taxon>Caryophanaceae</taxon>
        <taxon>Ureibacillus</taxon>
    </lineage>
</organism>
<comment type="caution">
    <text evidence="1">The sequence shown here is derived from an EMBL/GenBank/DDBJ whole genome shotgun (WGS) entry which is preliminary data.</text>
</comment>
<dbReference type="Gene3D" id="3.10.450.40">
    <property type="match status" value="1"/>
</dbReference>
<accession>A0A840PTX9</accession>
<sequence length="107" mass="11958">MAITAEVGILNSINFNATGPDEVIQNVAFILSTYQMTCPLDREFGWIPDLDGPIQRAQAINKARIVEAIHTFEPRAVVESIRYEQDSEDSQRGLLKPVAKVVIEEDE</sequence>
<keyword evidence="2" id="KW-1185">Reference proteome</keyword>
<dbReference type="SUPFAM" id="SSF160719">
    <property type="entry name" value="gpW/gp25-like"/>
    <property type="match status" value="1"/>
</dbReference>